<dbReference type="Gene3D" id="2.60.120.200">
    <property type="match status" value="1"/>
</dbReference>
<dbReference type="Proteomes" id="UP001596189">
    <property type="component" value="Unassembled WGS sequence"/>
</dbReference>
<protein>
    <submittedName>
        <fullName evidence="1">LamG-like jellyroll fold domain-containing protein</fullName>
    </submittedName>
</protein>
<sequence length="620" mass="64832">MTLSVKVEIAFATDPDDTSPAWTDVSAYVDVASATVDVTRGRGDQYSNVQPSTAAFTLDNSDGRFTPGYASSPYYPNVVLGKRVRISFRKGVGTWRPRFDGFIDSWPTSWEPTGRLATAAVTAVDRLNRLGRGKVADNLLVKSFKDSNPVNYWTLGDDSAATAPANTVGAMTLVASPAGALTFGDAIGVPTDGLTAGRLADGILFTGGTQQYFAFSSTQSFSFECFYTAAAGGANLLFYGAPLGSSDNLFIRANDGIANQVTAQFLPNAGTGGTATNTAVVNDGKLHHIAVVCNGPAATVTVYVDGVAGTPVSMTFGTPSSVDPIYEVGNALHSTSYTDFTLAHVALYASALSAGEIAKRTVLAGLSTADDSAARWARVADIAGIPSAFVATVGAPGTVSMGALDVQGDGRTYEDLLEATAALESGTMFVSTTGVLTLQMRTVRYNQVPVATLALDDYEADLTFLLDYKGLVNDFTTTDGHGDQHRYVDAASIVANGLYNDDVTLDLMDPAQAEAYSQMRVTTAQPAPRISTFTAQLLANETLADTLWQSELLGQSVVISGLPSTAPATSVTVEIQGYTESFSPLSGYTLQANTTPALAAVWKLGDAVLGVLGSTTRLAY</sequence>
<gene>
    <name evidence="1" type="ORF">ACFQDO_18530</name>
</gene>
<proteinExistence type="predicted"/>
<dbReference type="RefSeq" id="WP_345717661.1">
    <property type="nucleotide sequence ID" value="NZ_BAABFP010000007.1"/>
</dbReference>
<accession>A0ABW1JJB4</accession>
<dbReference type="Pfam" id="PF13385">
    <property type="entry name" value="Laminin_G_3"/>
    <property type="match status" value="1"/>
</dbReference>
<dbReference type="EMBL" id="JBHSRD010000008">
    <property type="protein sequence ID" value="MFC6009135.1"/>
    <property type="molecule type" value="Genomic_DNA"/>
</dbReference>
<comment type="caution">
    <text evidence="1">The sequence shown here is derived from an EMBL/GenBank/DDBJ whole genome shotgun (WGS) entry which is preliminary data.</text>
</comment>
<dbReference type="SUPFAM" id="SSF49899">
    <property type="entry name" value="Concanavalin A-like lectins/glucanases"/>
    <property type="match status" value="1"/>
</dbReference>
<organism evidence="1 2">
    <name type="scientific">Angustibacter luteus</name>
    <dbReference type="NCBI Taxonomy" id="658456"/>
    <lineage>
        <taxon>Bacteria</taxon>
        <taxon>Bacillati</taxon>
        <taxon>Actinomycetota</taxon>
        <taxon>Actinomycetes</taxon>
        <taxon>Kineosporiales</taxon>
        <taxon>Kineosporiaceae</taxon>
    </lineage>
</organism>
<reference evidence="2" key="1">
    <citation type="journal article" date="2019" name="Int. J. Syst. Evol. Microbiol.">
        <title>The Global Catalogue of Microorganisms (GCM) 10K type strain sequencing project: providing services to taxonomists for standard genome sequencing and annotation.</title>
        <authorList>
            <consortium name="The Broad Institute Genomics Platform"/>
            <consortium name="The Broad Institute Genome Sequencing Center for Infectious Disease"/>
            <person name="Wu L."/>
            <person name="Ma J."/>
        </authorList>
    </citation>
    <scope>NUCLEOTIDE SEQUENCE [LARGE SCALE GENOMIC DNA]</scope>
    <source>
        <strain evidence="2">KACC 14249</strain>
    </source>
</reference>
<evidence type="ECO:0000313" key="1">
    <source>
        <dbReference type="EMBL" id="MFC6009135.1"/>
    </source>
</evidence>
<name>A0ABW1JJB4_9ACTN</name>
<evidence type="ECO:0000313" key="2">
    <source>
        <dbReference type="Proteomes" id="UP001596189"/>
    </source>
</evidence>
<keyword evidence="2" id="KW-1185">Reference proteome</keyword>
<dbReference type="InterPro" id="IPR013320">
    <property type="entry name" value="ConA-like_dom_sf"/>
</dbReference>